<dbReference type="PANTHER" id="PTHR10649">
    <property type="entry name" value="ARYL HYDROCARBON RECEPTOR"/>
    <property type="match status" value="1"/>
</dbReference>
<dbReference type="FunFam" id="3.30.450.20:FF:000069">
    <property type="entry name" value="Aryl hydrocarbon receptor"/>
    <property type="match status" value="1"/>
</dbReference>
<keyword evidence="5" id="KW-0804">Transcription</keyword>
<feature type="region of interest" description="Disordered" evidence="7">
    <location>
        <begin position="673"/>
        <end position="718"/>
    </location>
</feature>
<feature type="region of interest" description="Disordered" evidence="7">
    <location>
        <begin position="450"/>
        <end position="471"/>
    </location>
</feature>
<dbReference type="GO" id="GO:0045944">
    <property type="term" value="P:positive regulation of transcription by RNA polymerase II"/>
    <property type="evidence" value="ECO:0007669"/>
    <property type="project" value="UniProtKB-ARBA"/>
</dbReference>
<gene>
    <name evidence="10" type="ORF">CHIRRI_LOCUS6682</name>
</gene>
<comment type="subcellular location">
    <subcellularLocation>
        <location evidence="1">Nucleus</location>
    </subcellularLocation>
</comment>
<keyword evidence="11" id="KW-1185">Reference proteome</keyword>
<dbReference type="SUPFAM" id="SSF47459">
    <property type="entry name" value="HLH, helix-loop-helix DNA-binding domain"/>
    <property type="match status" value="1"/>
</dbReference>
<evidence type="ECO:0000256" key="4">
    <source>
        <dbReference type="ARBA" id="ARBA00023125"/>
    </source>
</evidence>
<dbReference type="InterPro" id="IPR013767">
    <property type="entry name" value="PAS_fold"/>
</dbReference>
<dbReference type="SUPFAM" id="SSF55785">
    <property type="entry name" value="PYP-like sensor domain (PAS domain)"/>
    <property type="match status" value="2"/>
</dbReference>
<dbReference type="InterPro" id="IPR001610">
    <property type="entry name" value="PAC"/>
</dbReference>
<feature type="region of interest" description="Disordered" evidence="7">
    <location>
        <begin position="604"/>
        <end position="657"/>
    </location>
</feature>
<dbReference type="InterPro" id="IPR036638">
    <property type="entry name" value="HLH_DNA-bd_sf"/>
</dbReference>
<dbReference type="GO" id="GO:0005634">
    <property type="term" value="C:nucleus"/>
    <property type="evidence" value="ECO:0007669"/>
    <property type="project" value="UniProtKB-SubCell"/>
</dbReference>
<accession>A0A9P0NH00</accession>
<dbReference type="GO" id="GO:0034751">
    <property type="term" value="C:aryl hydrocarbon receptor complex"/>
    <property type="evidence" value="ECO:0007669"/>
    <property type="project" value="TreeGrafter"/>
</dbReference>
<reference evidence="10" key="2">
    <citation type="submission" date="2022-10" db="EMBL/GenBank/DDBJ databases">
        <authorList>
            <consortium name="ENA_rothamsted_submissions"/>
            <consortium name="culmorum"/>
            <person name="King R."/>
        </authorList>
    </citation>
    <scope>NUCLEOTIDE SEQUENCE</scope>
</reference>
<dbReference type="GO" id="GO:0000976">
    <property type="term" value="F:transcription cis-regulatory region binding"/>
    <property type="evidence" value="ECO:0007669"/>
    <property type="project" value="TreeGrafter"/>
</dbReference>
<dbReference type="InterPro" id="IPR035965">
    <property type="entry name" value="PAS-like_dom_sf"/>
</dbReference>
<evidence type="ECO:0000256" key="1">
    <source>
        <dbReference type="ARBA" id="ARBA00004123"/>
    </source>
</evidence>
<dbReference type="InterPro" id="IPR039091">
    <property type="entry name" value="AHR/AHRR"/>
</dbReference>
<dbReference type="Gene3D" id="4.10.280.10">
    <property type="entry name" value="Helix-loop-helix DNA-binding domain"/>
    <property type="match status" value="1"/>
</dbReference>
<keyword evidence="4" id="KW-0238">DNA-binding</keyword>
<evidence type="ECO:0000256" key="3">
    <source>
        <dbReference type="ARBA" id="ARBA00023015"/>
    </source>
</evidence>
<dbReference type="PROSITE" id="PS50888">
    <property type="entry name" value="BHLH"/>
    <property type="match status" value="1"/>
</dbReference>
<dbReference type="AlphaFoldDB" id="A0A9P0NH00"/>
<dbReference type="SMART" id="SM00353">
    <property type="entry name" value="HLH"/>
    <property type="match status" value="1"/>
</dbReference>
<dbReference type="SMART" id="SM00086">
    <property type="entry name" value="PAC"/>
    <property type="match status" value="1"/>
</dbReference>
<evidence type="ECO:0000256" key="7">
    <source>
        <dbReference type="SAM" id="MobiDB-lite"/>
    </source>
</evidence>
<dbReference type="CDD" id="cd19730">
    <property type="entry name" value="bHLH-PAS_spineless_like"/>
    <property type="match status" value="1"/>
</dbReference>
<dbReference type="GO" id="GO:0004879">
    <property type="term" value="F:nuclear receptor activity"/>
    <property type="evidence" value="ECO:0007669"/>
    <property type="project" value="TreeGrafter"/>
</dbReference>
<evidence type="ECO:0000259" key="8">
    <source>
        <dbReference type="PROSITE" id="PS50112"/>
    </source>
</evidence>
<protein>
    <recommendedName>
        <fullName evidence="12">Aryl hydrocarbon receptor</fullName>
    </recommendedName>
</protein>
<feature type="region of interest" description="Disordered" evidence="7">
    <location>
        <begin position="1"/>
        <end position="37"/>
    </location>
</feature>
<sequence>MSQLGTVYATKRRRRNGKSLKPPPKDGVTKSNPSKRHRERLNAELDLLASLLPFEQNILSKLDRLSILRLSVSYLRTKSYFQVVMHKEKEENGMIHIHHSHSHPSDTAYRARELGIFENGLQDSDVFLQALNGFLMILTCEGEVFFATHSIESYLGFHQSDIVHQSVYELVHSEDREELQRQLLWNSFLPPDLSGMSLSEAFTSDRIQYLERSFTVRFRCLLDNTSGFLRLDIRGRIKILHGQNRKTEEPPLALFAYCTPFGPPSLLEIPQKENMFKSKHKLDLSLVSMDQRGKMTLGYSDSELATLGGYDLVHYDDLSYIASAHQELLKTGASGMIAYRFQKKDGDWQWLQTSSRLVYKNSKPDFVICTHRQLMEEEGRDLLGKRTMDFKVSYLDTGFSSNYFTDADQLIIPPNNSPSSTSNPSTGTQRTNRRYKTQLRDFLSTCRSKRKVSQATNAQQPITGTQLASPPAGSAVVDYISDPVAVAYTNLNPMYSSSPVPYAASTENLYMTHSSSFYPSPENLFHQYRIQSGYYHPSEYHHHHHHPSPYVSNGFLSYDGYGLASVNPKEEKWHEEKYYNSDLAHVNNGRNMYESSSHQPVIQHHNKHKTPKSSPVNTITTSPSPNDNLINNVRSNPTTPDIMQPKIENSPSPSRPYDQVLHRQTVLMWGANHHNDANASPSNTRSPCQTPSKSFGTYNSNASINTPLTHPDKSNKNIETQQNSNHLKWNGNSSTGNGKDVISIFPLHHGNDVSSAYSPSASSNSIHSIDSRYSNHNRHGEMTNCEVWPSSSYSQYQYFPYHHVSNAHHQHPTSTHKSISFIFSIHLHN</sequence>
<dbReference type="InterPro" id="IPR011598">
    <property type="entry name" value="bHLH_dom"/>
</dbReference>
<evidence type="ECO:0000256" key="6">
    <source>
        <dbReference type="ARBA" id="ARBA00023242"/>
    </source>
</evidence>
<dbReference type="Pfam" id="PF14598">
    <property type="entry name" value="PAS_11"/>
    <property type="match status" value="1"/>
</dbReference>
<evidence type="ECO:0000256" key="2">
    <source>
        <dbReference type="ARBA" id="ARBA00022737"/>
    </source>
</evidence>
<dbReference type="PROSITE" id="PS50112">
    <property type="entry name" value="PAS"/>
    <property type="match status" value="1"/>
</dbReference>
<feature type="compositionally biased region" description="Polar residues" evidence="7">
    <location>
        <begin position="677"/>
        <end position="708"/>
    </location>
</feature>
<evidence type="ECO:0000313" key="11">
    <source>
        <dbReference type="Proteomes" id="UP001153620"/>
    </source>
</evidence>
<feature type="domain" description="BHLH" evidence="9">
    <location>
        <begin position="25"/>
        <end position="78"/>
    </location>
</feature>
<dbReference type="GO" id="GO:0006805">
    <property type="term" value="P:xenobiotic metabolic process"/>
    <property type="evidence" value="ECO:0007669"/>
    <property type="project" value="InterPro"/>
</dbReference>
<organism evidence="10 11">
    <name type="scientific">Chironomus riparius</name>
    <dbReference type="NCBI Taxonomy" id="315576"/>
    <lineage>
        <taxon>Eukaryota</taxon>
        <taxon>Metazoa</taxon>
        <taxon>Ecdysozoa</taxon>
        <taxon>Arthropoda</taxon>
        <taxon>Hexapoda</taxon>
        <taxon>Insecta</taxon>
        <taxon>Pterygota</taxon>
        <taxon>Neoptera</taxon>
        <taxon>Endopterygota</taxon>
        <taxon>Diptera</taxon>
        <taxon>Nematocera</taxon>
        <taxon>Chironomoidea</taxon>
        <taxon>Chironomidae</taxon>
        <taxon>Chironominae</taxon>
        <taxon>Chironomus</taxon>
    </lineage>
</organism>
<dbReference type="PANTHER" id="PTHR10649:SF12">
    <property type="entry name" value="SPINELESS, ISOFORM C"/>
    <property type="match status" value="1"/>
</dbReference>
<name>A0A9P0NH00_9DIPT</name>
<dbReference type="Proteomes" id="UP001153620">
    <property type="component" value="Chromosome 2"/>
</dbReference>
<dbReference type="CDD" id="cd00130">
    <property type="entry name" value="PAS"/>
    <property type="match status" value="2"/>
</dbReference>
<feature type="compositionally biased region" description="Polar residues" evidence="7">
    <location>
        <begin position="453"/>
        <end position="468"/>
    </location>
</feature>
<evidence type="ECO:0008006" key="12">
    <source>
        <dbReference type="Google" id="ProtNLM"/>
    </source>
</evidence>
<keyword evidence="3" id="KW-0805">Transcription regulation</keyword>
<feature type="region of interest" description="Disordered" evidence="7">
    <location>
        <begin position="410"/>
        <end position="434"/>
    </location>
</feature>
<evidence type="ECO:0000313" key="10">
    <source>
        <dbReference type="EMBL" id="CAH1719363.1"/>
    </source>
</evidence>
<dbReference type="SMART" id="SM00091">
    <property type="entry name" value="PAS"/>
    <property type="match status" value="2"/>
</dbReference>
<reference evidence="10" key="1">
    <citation type="submission" date="2022-01" db="EMBL/GenBank/DDBJ databases">
        <authorList>
            <person name="King R."/>
        </authorList>
    </citation>
    <scope>NUCLEOTIDE SEQUENCE</scope>
</reference>
<dbReference type="InterPro" id="IPR000014">
    <property type="entry name" value="PAS"/>
</dbReference>
<proteinExistence type="predicted"/>
<dbReference type="FunFam" id="3.30.450.20:FF:000074">
    <property type="entry name" value="Aryl hydrocarbon receptor"/>
    <property type="match status" value="1"/>
</dbReference>
<keyword evidence="6" id="KW-0539">Nucleus</keyword>
<feature type="domain" description="PAS" evidence="8">
    <location>
        <begin position="128"/>
        <end position="183"/>
    </location>
</feature>
<dbReference type="EMBL" id="OU895878">
    <property type="protein sequence ID" value="CAH1719363.1"/>
    <property type="molecule type" value="Genomic_DNA"/>
</dbReference>
<feature type="compositionally biased region" description="Polar residues" evidence="7">
    <location>
        <begin position="612"/>
        <end position="652"/>
    </location>
</feature>
<evidence type="ECO:0000256" key="5">
    <source>
        <dbReference type="ARBA" id="ARBA00023163"/>
    </source>
</evidence>
<keyword evidence="2" id="KW-0677">Repeat</keyword>
<dbReference type="Gene3D" id="3.30.450.20">
    <property type="entry name" value="PAS domain"/>
    <property type="match status" value="2"/>
</dbReference>
<feature type="compositionally biased region" description="Low complexity" evidence="7">
    <location>
        <begin position="413"/>
        <end position="426"/>
    </location>
</feature>
<dbReference type="GO" id="GO:0046983">
    <property type="term" value="F:protein dimerization activity"/>
    <property type="evidence" value="ECO:0007669"/>
    <property type="project" value="InterPro"/>
</dbReference>
<dbReference type="FunFam" id="4.10.280.10:FF:000041">
    <property type="entry name" value="aryl hydrocarbon receptor repressor"/>
    <property type="match status" value="1"/>
</dbReference>
<dbReference type="Pfam" id="PF00989">
    <property type="entry name" value="PAS"/>
    <property type="match status" value="1"/>
</dbReference>
<evidence type="ECO:0000259" key="9">
    <source>
        <dbReference type="PROSITE" id="PS50888"/>
    </source>
</evidence>